<dbReference type="Proteomes" id="UP000193642">
    <property type="component" value="Unassembled WGS sequence"/>
</dbReference>
<gene>
    <name evidence="2" type="ORF">BCR33DRAFT_710914</name>
</gene>
<evidence type="ECO:0000313" key="3">
    <source>
        <dbReference type="Proteomes" id="UP000193642"/>
    </source>
</evidence>
<feature type="transmembrane region" description="Helical" evidence="1">
    <location>
        <begin position="124"/>
        <end position="145"/>
    </location>
</feature>
<evidence type="ECO:0000256" key="1">
    <source>
        <dbReference type="SAM" id="Phobius"/>
    </source>
</evidence>
<dbReference type="AlphaFoldDB" id="A0A1Y2D4I2"/>
<feature type="transmembrane region" description="Helical" evidence="1">
    <location>
        <begin position="7"/>
        <end position="29"/>
    </location>
</feature>
<feature type="non-terminal residue" evidence="2">
    <location>
        <position position="222"/>
    </location>
</feature>
<feature type="transmembrane region" description="Helical" evidence="1">
    <location>
        <begin position="49"/>
        <end position="73"/>
    </location>
</feature>
<evidence type="ECO:0000313" key="2">
    <source>
        <dbReference type="EMBL" id="ORY53495.1"/>
    </source>
</evidence>
<keyword evidence="3" id="KW-1185">Reference proteome</keyword>
<name>A0A1Y2D4I2_9FUNG</name>
<feature type="transmembrane region" description="Helical" evidence="1">
    <location>
        <begin position="157"/>
        <end position="179"/>
    </location>
</feature>
<reference evidence="2 3" key="1">
    <citation type="submission" date="2016-07" db="EMBL/GenBank/DDBJ databases">
        <title>Pervasive Adenine N6-methylation of Active Genes in Fungi.</title>
        <authorList>
            <consortium name="DOE Joint Genome Institute"/>
            <person name="Mondo S.J."/>
            <person name="Dannebaum R.O."/>
            <person name="Kuo R.C."/>
            <person name="Labutti K."/>
            <person name="Haridas S."/>
            <person name="Kuo A."/>
            <person name="Salamov A."/>
            <person name="Ahrendt S.R."/>
            <person name="Lipzen A."/>
            <person name="Sullivan W."/>
            <person name="Andreopoulos W.B."/>
            <person name="Clum A."/>
            <person name="Lindquist E."/>
            <person name="Daum C."/>
            <person name="Ramamoorthy G.K."/>
            <person name="Gryganskyi A."/>
            <person name="Culley D."/>
            <person name="Magnuson J.K."/>
            <person name="James T.Y."/>
            <person name="O'Malley M.A."/>
            <person name="Stajich J.E."/>
            <person name="Spatafora J.W."/>
            <person name="Visel A."/>
            <person name="Grigoriev I.V."/>
        </authorList>
    </citation>
    <scope>NUCLEOTIDE SEQUENCE [LARGE SCALE GENOMIC DNA]</scope>
    <source>
        <strain evidence="2 3">JEL800</strain>
    </source>
</reference>
<comment type="caution">
    <text evidence="2">The sequence shown here is derived from an EMBL/GenBank/DDBJ whole genome shotgun (WGS) entry which is preliminary data.</text>
</comment>
<dbReference type="EMBL" id="MCGO01000001">
    <property type="protein sequence ID" value="ORY53495.1"/>
    <property type="molecule type" value="Genomic_DNA"/>
</dbReference>
<sequence length="222" mass="24426">MLILPSTILYFIATGVSLFLGVYLIYFIIINEFVLVSKNFSWKAFASLFNILIITGNLASVGFSISVAVQRFYAEADSPLQKGMGIIAGFTIALSQYCYLRCTWARGSDIVRRLFKPLFSGMSLFLNWAPILLVAECTVSAVYILKPNSTQVASIFFGIYGVTGFAVVVFDAVMLISFIQCLRSTHTEEEAVSEDFLIISWYGIGSSLLCFSVNIVFVGAGL</sequence>
<keyword evidence="1" id="KW-1133">Transmembrane helix</keyword>
<feature type="transmembrane region" description="Helical" evidence="1">
    <location>
        <begin position="199"/>
        <end position="220"/>
    </location>
</feature>
<proteinExistence type="predicted"/>
<keyword evidence="1" id="KW-0812">Transmembrane</keyword>
<organism evidence="2 3">
    <name type="scientific">Rhizoclosmatium globosum</name>
    <dbReference type="NCBI Taxonomy" id="329046"/>
    <lineage>
        <taxon>Eukaryota</taxon>
        <taxon>Fungi</taxon>
        <taxon>Fungi incertae sedis</taxon>
        <taxon>Chytridiomycota</taxon>
        <taxon>Chytridiomycota incertae sedis</taxon>
        <taxon>Chytridiomycetes</taxon>
        <taxon>Chytridiales</taxon>
        <taxon>Chytriomycetaceae</taxon>
        <taxon>Rhizoclosmatium</taxon>
    </lineage>
</organism>
<evidence type="ECO:0008006" key="4">
    <source>
        <dbReference type="Google" id="ProtNLM"/>
    </source>
</evidence>
<protein>
    <recommendedName>
        <fullName evidence="4">Chitin synthase export chaperone</fullName>
    </recommendedName>
</protein>
<accession>A0A1Y2D4I2</accession>
<keyword evidence="1" id="KW-0472">Membrane</keyword>
<dbReference type="OrthoDB" id="2167210at2759"/>